<dbReference type="PROSITE" id="PS01031">
    <property type="entry name" value="SHSP"/>
    <property type="match status" value="1"/>
</dbReference>
<dbReference type="STRING" id="637679.GCA_001550055_01225"/>
<comment type="similarity">
    <text evidence="2 3">Belongs to the small heat shock protein (HSP20) family.</text>
</comment>
<dbReference type="EMBL" id="FNAK01000003">
    <property type="protein sequence ID" value="SDD87281.1"/>
    <property type="molecule type" value="Genomic_DNA"/>
</dbReference>
<dbReference type="RefSeq" id="WP_068302341.1">
    <property type="nucleotide sequence ID" value="NZ_FNAK01000003.1"/>
</dbReference>
<feature type="domain" description="SHSP" evidence="4">
    <location>
        <begin position="30"/>
        <end position="141"/>
    </location>
</feature>
<accession>A0A1G6YAK2</accession>
<dbReference type="PANTHER" id="PTHR47062">
    <property type="match status" value="1"/>
</dbReference>
<dbReference type="CDD" id="cd06470">
    <property type="entry name" value="ACD_IbpA-B_like"/>
    <property type="match status" value="1"/>
</dbReference>
<evidence type="ECO:0000259" key="4">
    <source>
        <dbReference type="PROSITE" id="PS01031"/>
    </source>
</evidence>
<evidence type="ECO:0000313" key="6">
    <source>
        <dbReference type="Proteomes" id="UP000183685"/>
    </source>
</evidence>
<protein>
    <submittedName>
        <fullName evidence="5">Molecular chaperone IbpA</fullName>
    </submittedName>
</protein>
<dbReference type="AlphaFoldDB" id="A0A1G6YAK2"/>
<evidence type="ECO:0000256" key="2">
    <source>
        <dbReference type="PROSITE-ProRule" id="PRU00285"/>
    </source>
</evidence>
<organism evidence="5 6">
    <name type="scientific">Kordiimonas lacus</name>
    <dbReference type="NCBI Taxonomy" id="637679"/>
    <lineage>
        <taxon>Bacteria</taxon>
        <taxon>Pseudomonadati</taxon>
        <taxon>Pseudomonadota</taxon>
        <taxon>Alphaproteobacteria</taxon>
        <taxon>Kordiimonadales</taxon>
        <taxon>Kordiimonadaceae</taxon>
        <taxon>Kordiimonas</taxon>
    </lineage>
</organism>
<dbReference type="Proteomes" id="UP000183685">
    <property type="component" value="Unassembled WGS sequence"/>
</dbReference>
<dbReference type="InterPro" id="IPR008978">
    <property type="entry name" value="HSP20-like_chaperone"/>
</dbReference>
<name>A0A1G6YAK2_9PROT</name>
<dbReference type="SUPFAM" id="SSF49764">
    <property type="entry name" value="HSP20-like chaperones"/>
    <property type="match status" value="1"/>
</dbReference>
<dbReference type="Pfam" id="PF00011">
    <property type="entry name" value="HSP20"/>
    <property type="match status" value="1"/>
</dbReference>
<reference evidence="5 6" key="1">
    <citation type="submission" date="2016-10" db="EMBL/GenBank/DDBJ databases">
        <authorList>
            <person name="de Groot N.N."/>
        </authorList>
    </citation>
    <scope>NUCLEOTIDE SEQUENCE [LARGE SCALE GENOMIC DNA]</scope>
    <source>
        <strain evidence="5 6">CGMCC 1.9109</strain>
    </source>
</reference>
<keyword evidence="1" id="KW-0346">Stress response</keyword>
<evidence type="ECO:0000256" key="1">
    <source>
        <dbReference type="ARBA" id="ARBA00023016"/>
    </source>
</evidence>
<proteinExistence type="inferred from homology"/>
<keyword evidence="6" id="KW-1185">Reference proteome</keyword>
<gene>
    <name evidence="5" type="ORF">SAMN04488071_1545</name>
</gene>
<evidence type="ECO:0000256" key="3">
    <source>
        <dbReference type="RuleBase" id="RU003616"/>
    </source>
</evidence>
<dbReference type="Gene3D" id="2.60.40.790">
    <property type="match status" value="1"/>
</dbReference>
<dbReference type="PANTHER" id="PTHR47062:SF1">
    <property type="entry name" value="SMALL HEAT SHOCK PROTEIN IBPA"/>
    <property type="match status" value="1"/>
</dbReference>
<dbReference type="InterPro" id="IPR037913">
    <property type="entry name" value="ACD_IbpA/B"/>
</dbReference>
<dbReference type="OrthoDB" id="9810618at2"/>
<sequence>MTRFNFDPLFRTTIGFDRLARLMDAAEQQAEPSSSFPPYDIMMDGDDRYRITMSVAGFSREDIDIQAQENLLTIVGRKEQKETGGEYLHRGIAERDFKTEFQLADHVEVKGANLSDGLLTIDLVRDVPEEKRPKTIEIKSSAPAGFLDKAKKLLSDSSPKKAA</sequence>
<dbReference type="InterPro" id="IPR002068">
    <property type="entry name" value="A-crystallin/Hsp20_dom"/>
</dbReference>
<evidence type="ECO:0000313" key="5">
    <source>
        <dbReference type="EMBL" id="SDD87281.1"/>
    </source>
</evidence>